<sequence length="251" mass="27492">MPRPHRLFAALPLLFALTLSAEPLQILVEDAASPWSRPDGSGYANTIVREAFLARGIAIDLVVVPYARCKARVMSGEAVACFNMAWEPSLQGLVSFSDLPLYTSEAQVFTAASPTPAHPQRLSDLPAGSHFGLVNGYEYPPEVMAALRRFNIDYSNNETTLLKKLVLRRIHYAVLVTDPKKQAAQLITQAGIAPSRVRYLFTAGSQGVYIGFSRRHPQGNAARLAFNEGMDSISTRLPQLLQADNPASQLR</sequence>
<reference evidence="3" key="1">
    <citation type="journal article" date="2019" name="Int. J. Syst. Evol. Microbiol.">
        <title>The Global Catalogue of Microorganisms (GCM) 10K type strain sequencing project: providing services to taxonomists for standard genome sequencing and annotation.</title>
        <authorList>
            <consortium name="The Broad Institute Genomics Platform"/>
            <consortium name="The Broad Institute Genome Sequencing Center for Infectious Disease"/>
            <person name="Wu L."/>
            <person name="Ma J."/>
        </authorList>
    </citation>
    <scope>NUCLEOTIDE SEQUENCE [LARGE SCALE GENOMIC DNA]</scope>
    <source>
        <strain evidence="3">KCTC 42195</strain>
    </source>
</reference>
<organism evidence="2 3">
    <name type="scientific">Vogesella amnigena</name>
    <dbReference type="NCBI Taxonomy" id="1507449"/>
    <lineage>
        <taxon>Bacteria</taxon>
        <taxon>Pseudomonadati</taxon>
        <taxon>Pseudomonadota</taxon>
        <taxon>Betaproteobacteria</taxon>
        <taxon>Neisseriales</taxon>
        <taxon>Chromobacteriaceae</taxon>
        <taxon>Vogesella</taxon>
    </lineage>
</organism>
<evidence type="ECO:0000256" key="1">
    <source>
        <dbReference type="SAM" id="SignalP"/>
    </source>
</evidence>
<feature type="signal peptide" evidence="1">
    <location>
        <begin position="1"/>
        <end position="21"/>
    </location>
</feature>
<dbReference type="Proteomes" id="UP001595636">
    <property type="component" value="Unassembled WGS sequence"/>
</dbReference>
<dbReference type="RefSeq" id="WP_390279608.1">
    <property type="nucleotide sequence ID" value="NZ_JBHRYH010000021.1"/>
</dbReference>
<feature type="chain" id="PRO_5046949204" evidence="1">
    <location>
        <begin position="22"/>
        <end position="251"/>
    </location>
</feature>
<accession>A0ABV7TVF9</accession>
<comment type="caution">
    <text evidence="2">The sequence shown here is derived from an EMBL/GenBank/DDBJ whole genome shotgun (WGS) entry which is preliminary data.</text>
</comment>
<dbReference type="EMBL" id="JBHRYH010000021">
    <property type="protein sequence ID" value="MFC3626711.1"/>
    <property type="molecule type" value="Genomic_DNA"/>
</dbReference>
<dbReference type="SUPFAM" id="SSF53850">
    <property type="entry name" value="Periplasmic binding protein-like II"/>
    <property type="match status" value="1"/>
</dbReference>
<gene>
    <name evidence="2" type="ORF">ACFOKJ_11320</name>
</gene>
<name>A0ABV7TVF9_9NEIS</name>
<evidence type="ECO:0000313" key="3">
    <source>
        <dbReference type="Proteomes" id="UP001595636"/>
    </source>
</evidence>
<keyword evidence="3" id="KW-1185">Reference proteome</keyword>
<keyword evidence="1" id="KW-0732">Signal</keyword>
<dbReference type="Gene3D" id="3.40.190.10">
    <property type="entry name" value="Periplasmic binding protein-like II"/>
    <property type="match status" value="2"/>
</dbReference>
<evidence type="ECO:0000313" key="2">
    <source>
        <dbReference type="EMBL" id="MFC3626711.1"/>
    </source>
</evidence>
<proteinExistence type="predicted"/>
<protein>
    <submittedName>
        <fullName evidence="2">Substrate-binding periplasmic protein</fullName>
    </submittedName>
</protein>